<dbReference type="Pfam" id="PF02330">
    <property type="entry name" value="MAM33"/>
    <property type="match status" value="1"/>
</dbReference>
<proteinExistence type="predicted"/>
<evidence type="ECO:0000313" key="2">
    <source>
        <dbReference type="EMBL" id="KAL1559441.1"/>
    </source>
</evidence>
<name>A0ABD1HSJ9_SALDI</name>
<evidence type="ECO:0000256" key="1">
    <source>
        <dbReference type="SAM" id="MobiDB-lite"/>
    </source>
</evidence>
<sequence>MALNNVIRRAASRVVPLAIRASAASQRYLHHHHAASCPCCAAGNRPSRNFFPRVFPSLAHHYSTKPKSDESLVRAIKSEIECALENQEEDEVEVPEAFPFKIEDHPGQQTITLLRDYNGENITVEVHMPDLGTDDENEKDDDDAQDDEQESQTCIPLVVRVSKHSGPSLEFTCTAYADEIAIDSLSIKDPNNSEDQIAYEAPDFGDLDENLQKSFNKFLEIRGIKPSTTNFLHEYMINKESREYVTWLENLQKFVEA</sequence>
<dbReference type="InterPro" id="IPR036561">
    <property type="entry name" value="MAM33_sf"/>
</dbReference>
<organism evidence="2 3">
    <name type="scientific">Salvia divinorum</name>
    <name type="common">Maria pastora</name>
    <name type="synonym">Diviner's sage</name>
    <dbReference type="NCBI Taxonomy" id="28513"/>
    <lineage>
        <taxon>Eukaryota</taxon>
        <taxon>Viridiplantae</taxon>
        <taxon>Streptophyta</taxon>
        <taxon>Embryophyta</taxon>
        <taxon>Tracheophyta</taxon>
        <taxon>Spermatophyta</taxon>
        <taxon>Magnoliopsida</taxon>
        <taxon>eudicotyledons</taxon>
        <taxon>Gunneridae</taxon>
        <taxon>Pentapetalae</taxon>
        <taxon>asterids</taxon>
        <taxon>lamiids</taxon>
        <taxon>Lamiales</taxon>
        <taxon>Lamiaceae</taxon>
        <taxon>Nepetoideae</taxon>
        <taxon>Mentheae</taxon>
        <taxon>Salviinae</taxon>
        <taxon>Salvia</taxon>
        <taxon>Salvia subgen. Calosphace</taxon>
    </lineage>
</organism>
<dbReference type="Gene3D" id="3.10.280.10">
    <property type="entry name" value="Mitochondrial glycoprotein"/>
    <property type="match status" value="1"/>
</dbReference>
<dbReference type="Proteomes" id="UP001567538">
    <property type="component" value="Unassembled WGS sequence"/>
</dbReference>
<evidence type="ECO:0000313" key="3">
    <source>
        <dbReference type="Proteomes" id="UP001567538"/>
    </source>
</evidence>
<keyword evidence="3" id="KW-1185">Reference proteome</keyword>
<dbReference type="PANTHER" id="PTHR10826">
    <property type="entry name" value="COMPLEMENT COMPONENT 1"/>
    <property type="match status" value="1"/>
</dbReference>
<dbReference type="EMBL" id="JBEAFC010000004">
    <property type="protein sequence ID" value="KAL1559441.1"/>
    <property type="molecule type" value="Genomic_DNA"/>
</dbReference>
<reference evidence="2 3" key="1">
    <citation type="submission" date="2024-06" db="EMBL/GenBank/DDBJ databases">
        <title>A chromosome level genome sequence of Diviner's sage (Salvia divinorum).</title>
        <authorList>
            <person name="Ford S.A."/>
            <person name="Ro D.-K."/>
            <person name="Ness R.W."/>
            <person name="Phillips M.A."/>
        </authorList>
    </citation>
    <scope>NUCLEOTIDE SEQUENCE [LARGE SCALE GENOMIC DNA]</scope>
    <source>
        <strain evidence="2">SAF-2024a</strain>
        <tissue evidence="2">Leaf</tissue>
    </source>
</reference>
<dbReference type="AlphaFoldDB" id="A0ABD1HSJ9"/>
<protein>
    <recommendedName>
        <fullName evidence="4">Mitochondrial glycoprotein</fullName>
    </recommendedName>
</protein>
<dbReference type="SUPFAM" id="SSF54529">
    <property type="entry name" value="Mitochondrial glycoprotein MAM33-like"/>
    <property type="match status" value="1"/>
</dbReference>
<dbReference type="PANTHER" id="PTHR10826:SF41">
    <property type="entry name" value="MITOCHONDRIAL GLYCOPROTEIN FAMILY PROTEIN"/>
    <property type="match status" value="1"/>
</dbReference>
<feature type="region of interest" description="Disordered" evidence="1">
    <location>
        <begin position="128"/>
        <end position="152"/>
    </location>
</feature>
<gene>
    <name evidence="2" type="ORF">AAHA92_09785</name>
</gene>
<dbReference type="FunFam" id="3.10.280.10:FF:000002">
    <property type="entry name" value="Mitochondrial glycoprotein family protein"/>
    <property type="match status" value="1"/>
</dbReference>
<accession>A0ABD1HSJ9</accession>
<comment type="caution">
    <text evidence="2">The sequence shown here is derived from an EMBL/GenBank/DDBJ whole genome shotgun (WGS) entry which is preliminary data.</text>
</comment>
<feature type="compositionally biased region" description="Acidic residues" evidence="1">
    <location>
        <begin position="132"/>
        <end position="150"/>
    </location>
</feature>
<dbReference type="InterPro" id="IPR003428">
    <property type="entry name" value="MAM33"/>
</dbReference>
<evidence type="ECO:0008006" key="4">
    <source>
        <dbReference type="Google" id="ProtNLM"/>
    </source>
</evidence>